<dbReference type="EMBL" id="JAAGWQ010000173">
    <property type="protein sequence ID" value="KAF5661805.1"/>
    <property type="molecule type" value="Genomic_DNA"/>
</dbReference>
<dbReference type="Proteomes" id="UP000567885">
    <property type="component" value="Unassembled WGS sequence"/>
</dbReference>
<protein>
    <submittedName>
        <fullName evidence="1">Uncharacterized protein</fullName>
    </submittedName>
</protein>
<accession>A0A8H5WKD9</accession>
<evidence type="ECO:0000313" key="2">
    <source>
        <dbReference type="Proteomes" id="UP000567885"/>
    </source>
</evidence>
<keyword evidence="2" id="KW-1185">Reference proteome</keyword>
<sequence>MANAVHPATPYYCITQARCRLCQFLPEDGEPIVVDIGDDGISCEISFYWRTTFYDDELDIKLHMCLADECGSRPKATLWPRKLPTELWAMVAGLLLRDCATFTAQEQVDGCNSDNAADITLDLNQPVYATYVRIDGRAYIKALGHEARNETKTEISIRLSTPIIQDGNANKNIFVAEDYLGICRIFFVSPKYVEQWCRAPPRVPGAWWKHLP</sequence>
<reference evidence="1 2" key="1">
    <citation type="submission" date="2020-05" db="EMBL/GenBank/DDBJ databases">
        <title>Identification and distribution of gene clusters putatively required for synthesis of sphingolipid metabolism inhibitors in phylogenetically diverse species of the filamentous fungus Fusarium.</title>
        <authorList>
            <person name="Kim H.-S."/>
            <person name="Busman M."/>
            <person name="Brown D.W."/>
            <person name="Divon H."/>
            <person name="Uhlig S."/>
            <person name="Proctor R.H."/>
        </authorList>
    </citation>
    <scope>NUCLEOTIDE SEQUENCE [LARGE SCALE GENOMIC DNA]</scope>
    <source>
        <strain evidence="1 2">NRRL 20693</strain>
    </source>
</reference>
<name>A0A8H5WKD9_FUSHE</name>
<dbReference type="OrthoDB" id="5027863at2759"/>
<organism evidence="1 2">
    <name type="scientific">Fusarium heterosporum</name>
    <dbReference type="NCBI Taxonomy" id="42747"/>
    <lineage>
        <taxon>Eukaryota</taxon>
        <taxon>Fungi</taxon>
        <taxon>Dikarya</taxon>
        <taxon>Ascomycota</taxon>
        <taxon>Pezizomycotina</taxon>
        <taxon>Sordariomycetes</taxon>
        <taxon>Hypocreomycetidae</taxon>
        <taxon>Hypocreales</taxon>
        <taxon>Nectriaceae</taxon>
        <taxon>Fusarium</taxon>
        <taxon>Fusarium heterosporum species complex</taxon>
    </lineage>
</organism>
<proteinExistence type="predicted"/>
<evidence type="ECO:0000313" key="1">
    <source>
        <dbReference type="EMBL" id="KAF5661805.1"/>
    </source>
</evidence>
<comment type="caution">
    <text evidence="1">The sequence shown here is derived from an EMBL/GenBank/DDBJ whole genome shotgun (WGS) entry which is preliminary data.</text>
</comment>
<dbReference type="AlphaFoldDB" id="A0A8H5WKD9"/>
<gene>
    <name evidence="1" type="ORF">FHETE_8269</name>
</gene>